<organism evidence="3 4">
    <name type="scientific">Ectobacillus ponti</name>
    <dbReference type="NCBI Taxonomy" id="2961894"/>
    <lineage>
        <taxon>Bacteria</taxon>
        <taxon>Bacillati</taxon>
        <taxon>Bacillota</taxon>
        <taxon>Bacilli</taxon>
        <taxon>Bacillales</taxon>
        <taxon>Bacillaceae</taxon>
        <taxon>Ectobacillus</taxon>
    </lineage>
</organism>
<dbReference type="InterPro" id="IPR052908">
    <property type="entry name" value="AP-4-A_phosphorylase"/>
</dbReference>
<dbReference type="Pfam" id="PF01230">
    <property type="entry name" value="HIT"/>
    <property type="match status" value="1"/>
</dbReference>
<dbReference type="GO" id="GO:0003824">
    <property type="term" value="F:catalytic activity"/>
    <property type="evidence" value="ECO:0007669"/>
    <property type="project" value="InterPro"/>
</dbReference>
<name>A0AA41X9R9_9BACI</name>
<dbReference type="SUPFAM" id="SSF54197">
    <property type="entry name" value="HIT-like"/>
    <property type="match status" value="1"/>
</dbReference>
<gene>
    <name evidence="3" type="ORF">NK662_22625</name>
</gene>
<dbReference type="PANTHER" id="PTHR42997:SF1">
    <property type="entry name" value="AP-4-A PHOSPHORYLASE"/>
    <property type="match status" value="1"/>
</dbReference>
<dbReference type="InterPro" id="IPR036265">
    <property type="entry name" value="HIT-like_sf"/>
</dbReference>
<dbReference type="AlphaFoldDB" id="A0AA41X9R9"/>
<reference evidence="3" key="1">
    <citation type="submission" date="2022-07" db="EMBL/GenBank/DDBJ databases">
        <authorList>
            <person name="Li W.-J."/>
            <person name="Deng Q.-Q."/>
        </authorList>
    </citation>
    <scope>NUCLEOTIDE SEQUENCE</scope>
    <source>
        <strain evidence="3">SYSU M60031</strain>
    </source>
</reference>
<dbReference type="EMBL" id="JANCLT010000024">
    <property type="protein sequence ID" value="MCP8971317.1"/>
    <property type="molecule type" value="Genomic_DNA"/>
</dbReference>
<feature type="domain" description="HIT" evidence="2">
    <location>
        <begin position="5"/>
        <end position="111"/>
    </location>
</feature>
<evidence type="ECO:0000313" key="4">
    <source>
        <dbReference type="Proteomes" id="UP001156102"/>
    </source>
</evidence>
<keyword evidence="4" id="KW-1185">Reference proteome</keyword>
<sequence length="128" mass="14490">MEGCPLCNLALQEGQQVVLQNQLCRFLQIPQEVLIGSGLIVPIAHRETVFDVTPEEWTATYEMLQEVKALLEEQYKPGGYTIGWNCGTAGGQHIMHAHLHIIPRFQDEPLAGKGIRNWLKSKENQRKI</sequence>
<evidence type="ECO:0000313" key="3">
    <source>
        <dbReference type="EMBL" id="MCP8971317.1"/>
    </source>
</evidence>
<dbReference type="Gene3D" id="3.30.428.10">
    <property type="entry name" value="HIT-like"/>
    <property type="match status" value="1"/>
</dbReference>
<feature type="short sequence motif" description="Histidine triad motif" evidence="1">
    <location>
        <begin position="96"/>
        <end position="100"/>
    </location>
</feature>
<comment type="caution">
    <text evidence="3">The sequence shown here is derived from an EMBL/GenBank/DDBJ whole genome shotgun (WGS) entry which is preliminary data.</text>
</comment>
<accession>A0AA41X9R9</accession>
<protein>
    <submittedName>
        <fullName evidence="3">HIT domain-containing protein</fullName>
    </submittedName>
</protein>
<dbReference type="InterPro" id="IPR011146">
    <property type="entry name" value="HIT-like"/>
</dbReference>
<dbReference type="PANTHER" id="PTHR42997">
    <property type="entry name" value="HIT FAMILY HYDROLASE"/>
    <property type="match status" value="1"/>
</dbReference>
<dbReference type="RefSeq" id="WP_254761246.1">
    <property type="nucleotide sequence ID" value="NZ_JANCLT010000024.1"/>
</dbReference>
<evidence type="ECO:0000256" key="1">
    <source>
        <dbReference type="PROSITE-ProRule" id="PRU00464"/>
    </source>
</evidence>
<evidence type="ECO:0000259" key="2">
    <source>
        <dbReference type="PROSITE" id="PS51084"/>
    </source>
</evidence>
<dbReference type="PROSITE" id="PS51084">
    <property type="entry name" value="HIT_2"/>
    <property type="match status" value="1"/>
</dbReference>
<proteinExistence type="predicted"/>
<dbReference type="Proteomes" id="UP001156102">
    <property type="component" value="Unassembled WGS sequence"/>
</dbReference>